<evidence type="ECO:0000313" key="4">
    <source>
        <dbReference type="EMBL" id="KZT59426.1"/>
    </source>
</evidence>
<dbReference type="Gene3D" id="1.10.357.50">
    <property type="match status" value="1"/>
</dbReference>
<protein>
    <submittedName>
        <fullName evidence="4">Exocyst complex component Sec6</fullName>
    </submittedName>
</protein>
<name>A0A165HKZ0_9BASI</name>
<dbReference type="Gene3D" id="1.10.357.70">
    <property type="entry name" value="Exocyst complex component Sec6, C-terminal domain"/>
    <property type="match status" value="1"/>
</dbReference>
<dbReference type="PANTHER" id="PTHR21292:SF1">
    <property type="entry name" value="EXOCYST COMPLEX COMPONENT 3"/>
    <property type="match status" value="1"/>
</dbReference>
<dbReference type="PANTHER" id="PTHR21292">
    <property type="entry name" value="EXOCYST COMPLEX COMPONENT SEC6-RELATED"/>
    <property type="match status" value="1"/>
</dbReference>
<organism evidence="4 5">
    <name type="scientific">Calocera cornea HHB12733</name>
    <dbReference type="NCBI Taxonomy" id="1353952"/>
    <lineage>
        <taxon>Eukaryota</taxon>
        <taxon>Fungi</taxon>
        <taxon>Dikarya</taxon>
        <taxon>Basidiomycota</taxon>
        <taxon>Agaricomycotina</taxon>
        <taxon>Dacrymycetes</taxon>
        <taxon>Dacrymycetales</taxon>
        <taxon>Dacrymycetaceae</taxon>
        <taxon>Calocera</taxon>
    </lineage>
</organism>
<keyword evidence="5" id="KW-1185">Reference proteome</keyword>
<dbReference type="GO" id="GO:0006887">
    <property type="term" value="P:exocytosis"/>
    <property type="evidence" value="ECO:0007669"/>
    <property type="project" value="UniProtKB-KW"/>
</dbReference>
<dbReference type="AlphaFoldDB" id="A0A165HKZ0"/>
<dbReference type="GO" id="GO:0051601">
    <property type="term" value="P:exocyst localization"/>
    <property type="evidence" value="ECO:0007669"/>
    <property type="project" value="TreeGrafter"/>
</dbReference>
<dbReference type="GO" id="GO:0000145">
    <property type="term" value="C:exocyst"/>
    <property type="evidence" value="ECO:0007669"/>
    <property type="project" value="InterPro"/>
</dbReference>
<reference evidence="4 5" key="1">
    <citation type="journal article" date="2016" name="Mol. Biol. Evol.">
        <title>Comparative Genomics of Early-Diverging Mushroom-Forming Fungi Provides Insights into the Origins of Lignocellulose Decay Capabilities.</title>
        <authorList>
            <person name="Nagy L.G."/>
            <person name="Riley R."/>
            <person name="Tritt A."/>
            <person name="Adam C."/>
            <person name="Daum C."/>
            <person name="Floudas D."/>
            <person name="Sun H."/>
            <person name="Yadav J.S."/>
            <person name="Pangilinan J."/>
            <person name="Larsson K.H."/>
            <person name="Matsuura K."/>
            <person name="Barry K."/>
            <person name="Labutti K."/>
            <person name="Kuo R."/>
            <person name="Ohm R.A."/>
            <person name="Bhattacharya S.S."/>
            <person name="Shirouzu T."/>
            <person name="Yoshinaga Y."/>
            <person name="Martin F.M."/>
            <person name="Grigoriev I.V."/>
            <person name="Hibbett D.S."/>
        </authorList>
    </citation>
    <scope>NUCLEOTIDE SEQUENCE [LARGE SCALE GENOMIC DNA]</scope>
    <source>
        <strain evidence="4 5">HHB12733</strain>
    </source>
</reference>
<accession>A0A165HKZ0</accession>
<dbReference type="Proteomes" id="UP000076842">
    <property type="component" value="Unassembled WGS sequence"/>
</dbReference>
<dbReference type="FunCoup" id="A0A165HKZ0">
    <property type="interactions" value="105"/>
</dbReference>
<comment type="similarity">
    <text evidence="1">Belongs to the SEC6 family.</text>
</comment>
<keyword evidence="2" id="KW-0813">Transport</keyword>
<dbReference type="GO" id="GO:0000149">
    <property type="term" value="F:SNARE binding"/>
    <property type="evidence" value="ECO:0007669"/>
    <property type="project" value="TreeGrafter"/>
</dbReference>
<dbReference type="InterPro" id="IPR010326">
    <property type="entry name" value="EXOC3/Sec6"/>
</dbReference>
<evidence type="ECO:0000256" key="1">
    <source>
        <dbReference type="ARBA" id="ARBA00009447"/>
    </source>
</evidence>
<proteinExistence type="inferred from homology"/>
<evidence type="ECO:0000256" key="3">
    <source>
        <dbReference type="ARBA" id="ARBA00022483"/>
    </source>
</evidence>
<dbReference type="InParanoid" id="A0A165HKZ0"/>
<keyword evidence="3" id="KW-0268">Exocytosis</keyword>
<sequence length="757" mass="85746">MSLVTPQPVSAAHAVGELLKSPDDLLKIAAFRKRLEKEKASINVKLKSGVKDQLEATRDGLRKLMATRNNIQAIKDEMANVHFMCQDPSIKVGEFDQISWMSVIHRNFSLTEEMVSNLSEMYTKLDTLEHQLASARDDPLGPSPHLLPMHYQITQLEAFRNQTLHQAKKASADARQTLARYFERLNGTIDAFDEYLMVLARNVLGLVRAGQPAVVVKLIKIAEVEGREDEKAMAIRLVKKMANVDAAAKFKSMQANARVIKNYRSKMMTQISGSIQEAFTTAYMQDRDAPGAFLDNLQWMYQDLVRIQDDVAPLFPPDYEVFNYYVRAYHKSLNSVLVELLETGPEASVLLQLHAWVKDYKTNMKELGIPAELITPPLLDGKEQGLIDDYLKLIIGKMDEWTANLMRTELRDFTAREQPPEVDSEGLYGMQGAVIMFQMVNQQADLAADSGQGSVLASVVSESSRVMRRTQEQWLKLVDQEFRKQSEKPDEVPPGLGEYIIALANDQIKCADFAEALSARLEPLVSEKYKVVIADRLNEAMDGYLDVAKKCTQTIIDLIMNDLKPATRALFGAAWYGGVMTQIVETMRDYMNDYQPYLNPFILDLLVEDLIDTFLTTYLTALRRCSKLQMPMSADRIRDDISEVFTFFSVFKQPKELEANFEVVELILAMLTASKKLVFLDFWNFAKKHGPNLSFVEALMKARDDLSRSDVNEVMESIKRKVKEEKLTEPPEPTIMNRITGQSAFANIQNVVANLRA</sequence>
<dbReference type="InterPro" id="IPR042532">
    <property type="entry name" value="EXOC3/Sec6_C"/>
</dbReference>
<dbReference type="EMBL" id="KV423940">
    <property type="protein sequence ID" value="KZT59426.1"/>
    <property type="molecule type" value="Genomic_DNA"/>
</dbReference>
<evidence type="ECO:0000256" key="2">
    <source>
        <dbReference type="ARBA" id="ARBA00022448"/>
    </source>
</evidence>
<dbReference type="OrthoDB" id="190098at2759"/>
<gene>
    <name evidence="4" type="ORF">CALCODRAFT_466822</name>
</gene>
<dbReference type="STRING" id="1353952.A0A165HKZ0"/>
<dbReference type="Pfam" id="PF06046">
    <property type="entry name" value="Sec6"/>
    <property type="match status" value="1"/>
</dbReference>
<evidence type="ECO:0000313" key="5">
    <source>
        <dbReference type="Proteomes" id="UP000076842"/>
    </source>
</evidence>
<dbReference type="FunFam" id="1.10.357.50:FF:000006">
    <property type="entry name" value="Exocyst complex component sec6"/>
    <property type="match status" value="1"/>
</dbReference>